<comment type="caution">
    <text evidence="2">The sequence shown here is derived from an EMBL/GenBank/DDBJ whole genome shotgun (WGS) entry which is preliminary data.</text>
</comment>
<dbReference type="Pfam" id="PF00248">
    <property type="entry name" value="Aldo_ket_red"/>
    <property type="match status" value="1"/>
</dbReference>
<dbReference type="InterPro" id="IPR036812">
    <property type="entry name" value="NAD(P)_OxRdtase_dom_sf"/>
</dbReference>
<proteinExistence type="predicted"/>
<dbReference type="EMBL" id="WOCE01000003">
    <property type="protein sequence ID" value="KAE9618192.1"/>
    <property type="molecule type" value="Genomic_DNA"/>
</dbReference>
<evidence type="ECO:0000313" key="2">
    <source>
        <dbReference type="EMBL" id="KAE9618192.1"/>
    </source>
</evidence>
<protein>
    <submittedName>
        <fullName evidence="2">Putative aldehyde reductase</fullName>
    </submittedName>
</protein>
<accession>A0A6A4QXV7</accession>
<dbReference type="InterPro" id="IPR018170">
    <property type="entry name" value="Aldo/ket_reductase_CS"/>
</dbReference>
<evidence type="ECO:0000313" key="3">
    <source>
        <dbReference type="Proteomes" id="UP000447434"/>
    </source>
</evidence>
<keyword evidence="3" id="KW-1185">Reference proteome</keyword>
<dbReference type="InterPro" id="IPR020471">
    <property type="entry name" value="AKR"/>
</dbReference>
<dbReference type="PANTHER" id="PTHR11732">
    <property type="entry name" value="ALDO/KETO REDUCTASE"/>
    <property type="match status" value="1"/>
</dbReference>
<dbReference type="PROSITE" id="PS00063">
    <property type="entry name" value="ALDOKETO_REDUCTASE_3"/>
    <property type="match status" value="1"/>
</dbReference>
<organism evidence="2 3">
    <name type="scientific">Lupinus albus</name>
    <name type="common">White lupine</name>
    <name type="synonym">Lupinus termis</name>
    <dbReference type="NCBI Taxonomy" id="3870"/>
    <lineage>
        <taxon>Eukaryota</taxon>
        <taxon>Viridiplantae</taxon>
        <taxon>Streptophyta</taxon>
        <taxon>Embryophyta</taxon>
        <taxon>Tracheophyta</taxon>
        <taxon>Spermatophyta</taxon>
        <taxon>Magnoliopsida</taxon>
        <taxon>eudicotyledons</taxon>
        <taxon>Gunneridae</taxon>
        <taxon>Pentapetalae</taxon>
        <taxon>rosids</taxon>
        <taxon>fabids</taxon>
        <taxon>Fabales</taxon>
        <taxon>Fabaceae</taxon>
        <taxon>Papilionoideae</taxon>
        <taxon>50 kb inversion clade</taxon>
        <taxon>genistoids sensu lato</taxon>
        <taxon>core genistoids</taxon>
        <taxon>Genisteae</taxon>
        <taxon>Lupinus</taxon>
    </lineage>
</organism>
<dbReference type="AlphaFoldDB" id="A0A6A4QXV7"/>
<feature type="domain" description="NADP-dependent oxidoreductase" evidence="1">
    <location>
        <begin position="8"/>
        <end position="95"/>
    </location>
</feature>
<name>A0A6A4QXV7_LUPAL</name>
<dbReference type="Proteomes" id="UP000447434">
    <property type="component" value="Chromosome 3"/>
</dbReference>
<dbReference type="InterPro" id="IPR023210">
    <property type="entry name" value="NADP_OxRdtase_dom"/>
</dbReference>
<dbReference type="OrthoDB" id="416253at2759"/>
<dbReference type="Gene3D" id="3.20.20.100">
    <property type="entry name" value="NADP-dependent oxidoreductase domain"/>
    <property type="match status" value="1"/>
</dbReference>
<sequence>MHPGWRNDKMLDACNKNGIHVTAYSPLGSSNGGRDLINDQTVDRIAKKLNKTPGQVLVKWAIQRGTSVIPKSTNPDRIRENISVFNWEIPDQDFIHLSNIPDQRRVLDGEELFVNKEAGPFRSAAEIWDHED</sequence>
<reference evidence="3" key="1">
    <citation type="journal article" date="2020" name="Nat. Commun.">
        <title>Genome sequence of the cluster root forming white lupin.</title>
        <authorList>
            <person name="Hufnagel B."/>
            <person name="Marques A."/>
            <person name="Soriano A."/>
            <person name="Marques L."/>
            <person name="Divol F."/>
            <person name="Doumas P."/>
            <person name="Sallet E."/>
            <person name="Mancinotti D."/>
            <person name="Carrere S."/>
            <person name="Marande W."/>
            <person name="Arribat S."/>
            <person name="Keller J."/>
            <person name="Huneau C."/>
            <person name="Blein T."/>
            <person name="Aime D."/>
            <person name="Laguerre M."/>
            <person name="Taylor J."/>
            <person name="Schubert V."/>
            <person name="Nelson M."/>
            <person name="Geu-Flores F."/>
            <person name="Crespi M."/>
            <person name="Gallardo-Guerrero K."/>
            <person name="Delaux P.-M."/>
            <person name="Salse J."/>
            <person name="Berges H."/>
            <person name="Guyot R."/>
            <person name="Gouzy J."/>
            <person name="Peret B."/>
        </authorList>
    </citation>
    <scope>NUCLEOTIDE SEQUENCE [LARGE SCALE GENOMIC DNA]</scope>
    <source>
        <strain evidence="3">cv. Amiga</strain>
    </source>
</reference>
<dbReference type="GO" id="GO:0016491">
    <property type="term" value="F:oxidoreductase activity"/>
    <property type="evidence" value="ECO:0007669"/>
    <property type="project" value="InterPro"/>
</dbReference>
<gene>
    <name evidence="2" type="ORF">Lalb_Chr03g0043541</name>
</gene>
<evidence type="ECO:0000259" key="1">
    <source>
        <dbReference type="Pfam" id="PF00248"/>
    </source>
</evidence>
<dbReference type="SUPFAM" id="SSF51430">
    <property type="entry name" value="NAD(P)-linked oxidoreductase"/>
    <property type="match status" value="1"/>
</dbReference>